<evidence type="ECO:0000256" key="9">
    <source>
        <dbReference type="ARBA" id="ARBA00023136"/>
    </source>
</evidence>
<accession>A0A9J6C9M4</accession>
<dbReference type="Proteomes" id="UP001107558">
    <property type="component" value="Chromosome 2"/>
</dbReference>
<dbReference type="GO" id="GO:0005789">
    <property type="term" value="C:endoplasmic reticulum membrane"/>
    <property type="evidence" value="ECO:0007669"/>
    <property type="project" value="UniProtKB-SubCell"/>
</dbReference>
<keyword evidence="4 11" id="KW-0808">Transferase</keyword>
<reference evidence="12" key="1">
    <citation type="submission" date="2021-03" db="EMBL/GenBank/DDBJ databases">
        <title>Chromosome level genome of the anhydrobiotic midge Polypedilum vanderplanki.</title>
        <authorList>
            <person name="Yoshida Y."/>
            <person name="Kikawada T."/>
            <person name="Gusev O."/>
        </authorList>
    </citation>
    <scope>NUCLEOTIDE SEQUENCE</scope>
    <source>
        <strain evidence="12">NIAS01</strain>
        <tissue evidence="12">Whole body or cell culture</tissue>
    </source>
</reference>
<evidence type="ECO:0000313" key="12">
    <source>
        <dbReference type="EMBL" id="KAG5678467.1"/>
    </source>
</evidence>
<keyword evidence="6 11" id="KW-0256">Endoplasmic reticulum</keyword>
<evidence type="ECO:0000256" key="3">
    <source>
        <dbReference type="ARBA" id="ARBA00022516"/>
    </source>
</evidence>
<keyword evidence="3" id="KW-0444">Lipid biosynthesis</keyword>
<protein>
    <recommendedName>
        <fullName evidence="11">Acyltransferase</fullName>
        <ecNumber evidence="11">2.3.1.-</ecNumber>
    </recommendedName>
</protein>
<keyword evidence="10" id="KW-0012">Acyltransferase</keyword>
<comment type="similarity">
    <text evidence="2 11">Belongs to the diacylglycerol acyltransferase family.</text>
</comment>
<comment type="subcellular location">
    <subcellularLocation>
        <location evidence="1 11">Endoplasmic reticulum membrane</location>
        <topology evidence="1 11">Multi-pass membrane protein</topology>
    </subcellularLocation>
</comment>
<keyword evidence="13" id="KW-1185">Reference proteome</keyword>
<dbReference type="InterPro" id="IPR007130">
    <property type="entry name" value="DAGAT"/>
</dbReference>
<evidence type="ECO:0000256" key="7">
    <source>
        <dbReference type="ARBA" id="ARBA00022989"/>
    </source>
</evidence>
<sequence length="376" mass="42755">MNEDKISFLRKHVVIINYVRSFLKSIKFAPINVPFNQRCEVFSAFLFISMVLFAEALCVLIIYFLLFHGGLVGQIFCIGYFAFMISDIKADETGIRGQGSKWVRSWKWWKYYANYFPVKLIKTVDLPPNKNYLFGCFPHAIIGCGLFANFATNATGFNENFPGIRSKMCTLSFHFYVPFFRELAFSWGLMSAKYVSIKQALSQSTNPLAVANQADKFTSNAVVLVVGGAQEALMSHPGKYEIFIKSRKGFIKIALETGASLVPVFSFGETEVYDQTPNEPGSKVRRFQEAFKKWTGVAPAIFIGRGFFQYSFGLIPRRAPIHTIVGAPIAVEKILSPSKEDIDNLHQKFIEELEKLFEEHKRKYIPNAENVKLIMR</sequence>
<dbReference type="PANTHER" id="PTHR12317:SF79">
    <property type="entry name" value="ACYLTRANSFERASE"/>
    <property type="match status" value="1"/>
</dbReference>
<dbReference type="PANTHER" id="PTHR12317">
    <property type="entry name" value="DIACYLGLYCEROL O-ACYLTRANSFERASE"/>
    <property type="match status" value="1"/>
</dbReference>
<feature type="transmembrane region" description="Helical" evidence="11">
    <location>
        <begin position="41"/>
        <end position="65"/>
    </location>
</feature>
<evidence type="ECO:0000256" key="2">
    <source>
        <dbReference type="ARBA" id="ARBA00005420"/>
    </source>
</evidence>
<comment type="caution">
    <text evidence="12">The sequence shown here is derived from an EMBL/GenBank/DDBJ whole genome shotgun (WGS) entry which is preliminary data.</text>
</comment>
<dbReference type="EMBL" id="JADBJN010000002">
    <property type="protein sequence ID" value="KAG5678467.1"/>
    <property type="molecule type" value="Genomic_DNA"/>
</dbReference>
<dbReference type="Pfam" id="PF03982">
    <property type="entry name" value="DAGAT"/>
    <property type="match status" value="1"/>
</dbReference>
<evidence type="ECO:0000256" key="6">
    <source>
        <dbReference type="ARBA" id="ARBA00022824"/>
    </source>
</evidence>
<comment type="caution">
    <text evidence="11">Lacks conserved residue(s) required for the propagation of feature annotation.</text>
</comment>
<evidence type="ECO:0000256" key="10">
    <source>
        <dbReference type="ARBA" id="ARBA00023315"/>
    </source>
</evidence>
<keyword evidence="9 11" id="KW-0472">Membrane</keyword>
<dbReference type="GO" id="GO:0019432">
    <property type="term" value="P:triglyceride biosynthetic process"/>
    <property type="evidence" value="ECO:0007669"/>
    <property type="project" value="TreeGrafter"/>
</dbReference>
<evidence type="ECO:0000256" key="8">
    <source>
        <dbReference type="ARBA" id="ARBA00023098"/>
    </source>
</evidence>
<keyword evidence="7 11" id="KW-1133">Transmembrane helix</keyword>
<evidence type="ECO:0000256" key="4">
    <source>
        <dbReference type="ARBA" id="ARBA00022679"/>
    </source>
</evidence>
<dbReference type="CDD" id="cd07987">
    <property type="entry name" value="LPLAT_MGAT-like"/>
    <property type="match status" value="1"/>
</dbReference>
<dbReference type="AlphaFoldDB" id="A0A9J6C9M4"/>
<dbReference type="GO" id="GO:0004144">
    <property type="term" value="F:diacylglycerol O-acyltransferase activity"/>
    <property type="evidence" value="ECO:0007669"/>
    <property type="project" value="TreeGrafter"/>
</dbReference>
<dbReference type="OrthoDB" id="264532at2759"/>
<proteinExistence type="inferred from homology"/>
<keyword evidence="5 11" id="KW-0812">Transmembrane</keyword>
<keyword evidence="8" id="KW-0443">Lipid metabolism</keyword>
<evidence type="ECO:0000256" key="1">
    <source>
        <dbReference type="ARBA" id="ARBA00004477"/>
    </source>
</evidence>
<dbReference type="EC" id="2.3.1.-" evidence="11"/>
<organism evidence="12 13">
    <name type="scientific">Polypedilum vanderplanki</name>
    <name type="common">Sleeping chironomid midge</name>
    <dbReference type="NCBI Taxonomy" id="319348"/>
    <lineage>
        <taxon>Eukaryota</taxon>
        <taxon>Metazoa</taxon>
        <taxon>Ecdysozoa</taxon>
        <taxon>Arthropoda</taxon>
        <taxon>Hexapoda</taxon>
        <taxon>Insecta</taxon>
        <taxon>Pterygota</taxon>
        <taxon>Neoptera</taxon>
        <taxon>Endopterygota</taxon>
        <taxon>Diptera</taxon>
        <taxon>Nematocera</taxon>
        <taxon>Chironomoidea</taxon>
        <taxon>Chironomidae</taxon>
        <taxon>Chironominae</taxon>
        <taxon>Polypedilum</taxon>
        <taxon>Polypedilum</taxon>
    </lineage>
</organism>
<evidence type="ECO:0000256" key="11">
    <source>
        <dbReference type="RuleBase" id="RU367023"/>
    </source>
</evidence>
<evidence type="ECO:0000256" key="5">
    <source>
        <dbReference type="ARBA" id="ARBA00022692"/>
    </source>
</evidence>
<name>A0A9J6C9M4_POLVA</name>
<gene>
    <name evidence="12" type="ORF">PVAND_008137</name>
</gene>
<evidence type="ECO:0000313" key="13">
    <source>
        <dbReference type="Proteomes" id="UP001107558"/>
    </source>
</evidence>